<dbReference type="EMBL" id="CP055305">
    <property type="protein sequence ID" value="QLB42645.1"/>
    <property type="molecule type" value="Genomic_DNA"/>
</dbReference>
<dbReference type="GO" id="GO:0030288">
    <property type="term" value="C:outer membrane-bounded periplasmic space"/>
    <property type="evidence" value="ECO:0007669"/>
    <property type="project" value="UniProtKB-ARBA"/>
</dbReference>
<feature type="domain" description="Solute-binding protein family 5" evidence="2">
    <location>
        <begin position="82"/>
        <end position="481"/>
    </location>
</feature>
<keyword evidence="1" id="KW-0732">Signal</keyword>
<sequence>MLKMNKLAVIFSMIFASLCLNSNAYAAPSIPKELQANSLVYCTTSSGLSFNPQKSDVSSNMNVVTEQIYDKLFEFNSKKNRLEAALAESYSISDDGLIITLHLRKNVAFHTTKWFTPTRTLNAEDVVFSLNRMIGKEGDLPEVEIVTERALNHQRQSYVYQKATSQIYFPYFESVDLVNKIAHISSPSNHIVQIALTKPDSSLLAHLASQYAVILSKEYALQLNADENLVQLDLLPVGTGVYQLDSYENNNYVRLKPNPNYWGKKAYIENMIVDFSTEATGRMAKFLNNECDVVAFPEPSQRVVLTDQQLIENKGANLVYLAFNMQKEIGKNLALRQQIAASINRQRIAEKLFYNMGEVADNVLPTALWAEKNKESYSYDALKHSEQAVKKGKNFANIDRLILWVIDEKRVYNPHPIKMAEMIRSDLAAKHLAVDIRKVSRAYLVQQLENKTADYDLILGGWLANNLDPNHFLEALLSCKTAETVTNLSNWCNEDFNFWLETARLSNDSASSNLLYEFAQNLLEEQLPILPLVNANRVLVIKNGIQQAEISPLGQVKLSELRLSSENRKGN</sequence>
<gene>
    <name evidence="3" type="ORF">HV560_07355</name>
</gene>
<organism evidence="3 4">
    <name type="scientific">Mannheimia pernigra</name>
    <dbReference type="NCBI Taxonomy" id="111844"/>
    <lineage>
        <taxon>Bacteria</taxon>
        <taxon>Pseudomonadati</taxon>
        <taxon>Pseudomonadota</taxon>
        <taxon>Gammaproteobacteria</taxon>
        <taxon>Pasteurellales</taxon>
        <taxon>Pasteurellaceae</taxon>
        <taxon>Mannheimia</taxon>
    </lineage>
</organism>
<dbReference type="Gene3D" id="3.90.76.10">
    <property type="entry name" value="Dipeptide-binding Protein, Domain 1"/>
    <property type="match status" value="1"/>
</dbReference>
<reference evidence="3 4" key="1">
    <citation type="submission" date="2020-06" db="EMBL/GenBank/DDBJ databases">
        <title>Mannheimia pernigra sp. nov. isolated from bovine respiratory tract.</title>
        <authorList>
            <person name="Kuhnert P."/>
            <person name="Akarsu-Egger H."/>
        </authorList>
    </citation>
    <scope>NUCLEOTIDE SEQUENCE [LARGE SCALE GENOMIC DNA]</scope>
    <source>
        <strain evidence="3 4">17CN0883</strain>
    </source>
</reference>
<dbReference type="CDD" id="cd08493">
    <property type="entry name" value="PBP2_DppA_like"/>
    <property type="match status" value="1"/>
</dbReference>
<dbReference type="Gene3D" id="3.10.105.10">
    <property type="entry name" value="Dipeptide-binding Protein, Domain 3"/>
    <property type="match status" value="1"/>
</dbReference>
<dbReference type="KEGG" id="mpeg:HV560_07355"/>
<dbReference type="PANTHER" id="PTHR30290:SF28">
    <property type="entry name" value="ABC TRANSPORTER PERIPLASMIC-BINDING PROTEIN SAPA-RELATED"/>
    <property type="match status" value="1"/>
</dbReference>
<dbReference type="AlphaFoldDB" id="A0ABD7A979"/>
<feature type="chain" id="PRO_5044784585" evidence="1">
    <location>
        <begin position="27"/>
        <end position="571"/>
    </location>
</feature>
<evidence type="ECO:0000313" key="3">
    <source>
        <dbReference type="EMBL" id="QLB42645.1"/>
    </source>
</evidence>
<dbReference type="RefSeq" id="WP_176812546.1">
    <property type="nucleotide sequence ID" value="NZ_CP055305.1"/>
</dbReference>
<dbReference type="PANTHER" id="PTHR30290">
    <property type="entry name" value="PERIPLASMIC BINDING COMPONENT OF ABC TRANSPORTER"/>
    <property type="match status" value="1"/>
</dbReference>
<dbReference type="InterPro" id="IPR030678">
    <property type="entry name" value="Peptide/Ni-bd"/>
</dbReference>
<feature type="signal peptide" evidence="1">
    <location>
        <begin position="1"/>
        <end position="26"/>
    </location>
</feature>
<dbReference type="InterPro" id="IPR039424">
    <property type="entry name" value="SBP_5"/>
</dbReference>
<name>A0ABD7A979_9PAST</name>
<accession>A0ABD7A979</accession>
<dbReference type="InterPro" id="IPR000914">
    <property type="entry name" value="SBP_5_dom"/>
</dbReference>
<dbReference type="Pfam" id="PF00496">
    <property type="entry name" value="SBP_bac_5"/>
    <property type="match status" value="1"/>
</dbReference>
<dbReference type="Gene3D" id="3.40.190.10">
    <property type="entry name" value="Periplasmic binding protein-like II"/>
    <property type="match status" value="1"/>
</dbReference>
<evidence type="ECO:0000259" key="2">
    <source>
        <dbReference type="Pfam" id="PF00496"/>
    </source>
</evidence>
<evidence type="ECO:0000313" key="4">
    <source>
        <dbReference type="Proteomes" id="UP000509784"/>
    </source>
</evidence>
<dbReference type="Proteomes" id="UP000509784">
    <property type="component" value="Chromosome"/>
</dbReference>
<dbReference type="SUPFAM" id="SSF53850">
    <property type="entry name" value="Periplasmic binding protein-like II"/>
    <property type="match status" value="1"/>
</dbReference>
<evidence type="ECO:0000256" key="1">
    <source>
        <dbReference type="SAM" id="SignalP"/>
    </source>
</evidence>
<proteinExistence type="predicted"/>
<protein>
    <submittedName>
        <fullName evidence="3">ABC transporter substrate-binding protein</fullName>
    </submittedName>
</protein>
<dbReference type="PIRSF" id="PIRSF002741">
    <property type="entry name" value="MppA"/>
    <property type="match status" value="1"/>
</dbReference>